<evidence type="ECO:0000256" key="5">
    <source>
        <dbReference type="ARBA" id="ARBA00022490"/>
    </source>
</evidence>
<dbReference type="GO" id="GO:0009328">
    <property type="term" value="C:phenylalanine-tRNA ligase complex"/>
    <property type="evidence" value="ECO:0007669"/>
    <property type="project" value="TreeGrafter"/>
</dbReference>
<dbReference type="Pfam" id="PF03483">
    <property type="entry name" value="B3_4"/>
    <property type="match status" value="1"/>
</dbReference>
<evidence type="ECO:0000259" key="14">
    <source>
        <dbReference type="Pfam" id="PF03483"/>
    </source>
</evidence>
<keyword evidence="12" id="KW-0030">Aminoacyl-tRNA synthetase</keyword>
<evidence type="ECO:0000256" key="2">
    <source>
        <dbReference type="ARBA" id="ARBA00004496"/>
    </source>
</evidence>
<dbReference type="EMBL" id="FR958178">
    <property type="protein sequence ID" value="CDR00551.1"/>
    <property type="molecule type" value="Genomic_DNA"/>
</dbReference>
<evidence type="ECO:0000256" key="12">
    <source>
        <dbReference type="ARBA" id="ARBA00023146"/>
    </source>
</evidence>
<gene>
    <name evidence="15" type="ORF">GSONMT00012074001</name>
</gene>
<keyword evidence="10" id="KW-0460">Magnesium</keyword>
<dbReference type="GO" id="GO:0006432">
    <property type="term" value="P:phenylalanyl-tRNA aminoacylation"/>
    <property type="evidence" value="ECO:0007669"/>
    <property type="project" value="InterPro"/>
</dbReference>
<protein>
    <recommendedName>
        <fullName evidence="4">phenylalanine--tRNA ligase</fullName>
        <ecNumber evidence="4">6.1.1.20</ecNumber>
    </recommendedName>
    <alternativeName>
        <fullName evidence="13">Phenylalanyl-tRNA synthetase beta subunit</fullName>
    </alternativeName>
</protein>
<comment type="similarity">
    <text evidence="3">Belongs to the phenylalanyl-tRNA synthetase beta subunit family. Type 2 subfamily.</text>
</comment>
<keyword evidence="5" id="KW-0963">Cytoplasm</keyword>
<dbReference type="InterPro" id="IPR005146">
    <property type="entry name" value="B3/B4_tRNA-bd"/>
</dbReference>
<evidence type="ECO:0000256" key="7">
    <source>
        <dbReference type="ARBA" id="ARBA00022723"/>
    </source>
</evidence>
<sequence length="143" mass="16531">NMSCDWIFYFCHPIFQFVCISPSQTDSHLRHYLHIIEDEAVYPVIYDSNGIVLSMPPIINGDHSKISLNTKNVFIECTATDLTKAKIVLDMMVTMFCEYCEEPFTVEEAEVVYPDGRTCQYPELAYRKETLSADFINRKVGIR</sequence>
<comment type="subcellular location">
    <subcellularLocation>
        <location evidence="2">Cytoplasm</location>
    </subcellularLocation>
</comment>
<evidence type="ECO:0000256" key="6">
    <source>
        <dbReference type="ARBA" id="ARBA00022598"/>
    </source>
</evidence>
<evidence type="ECO:0000256" key="3">
    <source>
        <dbReference type="ARBA" id="ARBA00007438"/>
    </source>
</evidence>
<feature type="domain" description="B3/B4 tRNA-binding" evidence="14">
    <location>
        <begin position="39"/>
        <end position="82"/>
    </location>
</feature>
<dbReference type="PANTHER" id="PTHR10947:SF0">
    <property type="entry name" value="PHENYLALANINE--TRNA LIGASE BETA SUBUNIT"/>
    <property type="match status" value="1"/>
</dbReference>
<dbReference type="Proteomes" id="UP000193380">
    <property type="component" value="Unassembled WGS sequence"/>
</dbReference>
<reference evidence="15" key="2">
    <citation type="submission" date="2014-03" db="EMBL/GenBank/DDBJ databases">
        <authorList>
            <person name="Genoscope - CEA"/>
        </authorList>
    </citation>
    <scope>NUCLEOTIDE SEQUENCE</scope>
</reference>
<evidence type="ECO:0000313" key="15">
    <source>
        <dbReference type="EMBL" id="CDR00551.1"/>
    </source>
</evidence>
<dbReference type="AlphaFoldDB" id="A0A060Z925"/>
<evidence type="ECO:0000256" key="9">
    <source>
        <dbReference type="ARBA" id="ARBA00022840"/>
    </source>
</evidence>
<dbReference type="SUPFAM" id="SSF56037">
    <property type="entry name" value="PheT/TilS domain"/>
    <property type="match status" value="1"/>
</dbReference>
<accession>A0A060Z925</accession>
<dbReference type="STRING" id="8022.A0A060Z925"/>
<dbReference type="GO" id="GO:0005524">
    <property type="term" value="F:ATP binding"/>
    <property type="evidence" value="ECO:0007669"/>
    <property type="project" value="UniProtKB-KW"/>
</dbReference>
<keyword evidence="6" id="KW-0436">Ligase</keyword>
<dbReference type="EC" id="6.1.1.20" evidence="4"/>
<dbReference type="GO" id="GO:0046872">
    <property type="term" value="F:metal ion binding"/>
    <property type="evidence" value="ECO:0007669"/>
    <property type="project" value="UniProtKB-KW"/>
</dbReference>
<proteinExistence type="inferred from homology"/>
<comment type="cofactor">
    <cofactor evidence="1">
        <name>Mg(2+)</name>
        <dbReference type="ChEBI" id="CHEBI:18420"/>
    </cofactor>
</comment>
<reference evidence="15" key="1">
    <citation type="journal article" date="2014" name="Nat. Commun.">
        <title>The rainbow trout genome provides novel insights into evolution after whole-genome duplication in vertebrates.</title>
        <authorList>
            <person name="Berthelot C."/>
            <person name="Brunet F."/>
            <person name="Chalopin D."/>
            <person name="Juanchich A."/>
            <person name="Bernard M."/>
            <person name="Noel B."/>
            <person name="Bento P."/>
            <person name="Da Silva C."/>
            <person name="Labadie K."/>
            <person name="Alberti A."/>
            <person name="Aury J.M."/>
            <person name="Louis A."/>
            <person name="Dehais P."/>
            <person name="Bardou P."/>
            <person name="Montfort J."/>
            <person name="Klopp C."/>
            <person name="Cabau C."/>
            <person name="Gaspin C."/>
            <person name="Thorgaard G.H."/>
            <person name="Boussaha M."/>
            <person name="Quillet E."/>
            <person name="Guyomard R."/>
            <person name="Galiana D."/>
            <person name="Bobe J."/>
            <person name="Volff J.N."/>
            <person name="Genet C."/>
            <person name="Wincker P."/>
            <person name="Jaillon O."/>
            <person name="Roest Crollius H."/>
            <person name="Guiguen Y."/>
        </authorList>
    </citation>
    <scope>NUCLEOTIDE SEQUENCE [LARGE SCALE GENOMIC DNA]</scope>
</reference>
<dbReference type="GO" id="GO:0004826">
    <property type="term" value="F:phenylalanine-tRNA ligase activity"/>
    <property type="evidence" value="ECO:0007669"/>
    <property type="project" value="UniProtKB-EC"/>
</dbReference>
<evidence type="ECO:0000256" key="10">
    <source>
        <dbReference type="ARBA" id="ARBA00022842"/>
    </source>
</evidence>
<evidence type="ECO:0000256" key="8">
    <source>
        <dbReference type="ARBA" id="ARBA00022741"/>
    </source>
</evidence>
<keyword evidence="9" id="KW-0067">ATP-binding</keyword>
<dbReference type="InterPro" id="IPR020825">
    <property type="entry name" value="Phe-tRNA_synthase-like_B3/B4"/>
</dbReference>
<evidence type="ECO:0000256" key="1">
    <source>
        <dbReference type="ARBA" id="ARBA00001946"/>
    </source>
</evidence>
<evidence type="ECO:0000313" key="16">
    <source>
        <dbReference type="Proteomes" id="UP000193380"/>
    </source>
</evidence>
<dbReference type="GO" id="GO:0003723">
    <property type="term" value="F:RNA binding"/>
    <property type="evidence" value="ECO:0007669"/>
    <property type="project" value="InterPro"/>
</dbReference>
<dbReference type="PaxDb" id="8022-A0A060Z925"/>
<evidence type="ECO:0000256" key="13">
    <source>
        <dbReference type="ARBA" id="ARBA00033189"/>
    </source>
</evidence>
<organism evidence="15 16">
    <name type="scientific">Oncorhynchus mykiss</name>
    <name type="common">Rainbow trout</name>
    <name type="synonym">Salmo gairdneri</name>
    <dbReference type="NCBI Taxonomy" id="8022"/>
    <lineage>
        <taxon>Eukaryota</taxon>
        <taxon>Metazoa</taxon>
        <taxon>Chordata</taxon>
        <taxon>Craniata</taxon>
        <taxon>Vertebrata</taxon>
        <taxon>Euteleostomi</taxon>
        <taxon>Actinopterygii</taxon>
        <taxon>Neopterygii</taxon>
        <taxon>Teleostei</taxon>
        <taxon>Protacanthopterygii</taxon>
        <taxon>Salmoniformes</taxon>
        <taxon>Salmonidae</taxon>
        <taxon>Salmoninae</taxon>
        <taxon>Oncorhynchus</taxon>
    </lineage>
</organism>
<keyword evidence="8" id="KW-0547">Nucleotide-binding</keyword>
<dbReference type="Gene3D" id="3.50.40.10">
    <property type="entry name" value="Phenylalanyl-trna Synthetase, Chain B, domain 3"/>
    <property type="match status" value="1"/>
</dbReference>
<dbReference type="InterPro" id="IPR045060">
    <property type="entry name" value="Phe-tRNA-ligase_IIc_bsu"/>
</dbReference>
<evidence type="ECO:0000256" key="4">
    <source>
        <dbReference type="ARBA" id="ARBA00012814"/>
    </source>
</evidence>
<dbReference type="PANTHER" id="PTHR10947">
    <property type="entry name" value="PHENYLALANYL-TRNA SYNTHETASE BETA CHAIN AND LEUCINE-RICH REPEAT-CONTAINING PROTEIN 47"/>
    <property type="match status" value="1"/>
</dbReference>
<dbReference type="FunFam" id="3.50.40.10:FF:000002">
    <property type="entry name" value="phenylalanine--tRNA ligase beta subunit"/>
    <property type="match status" value="1"/>
</dbReference>
<evidence type="ECO:0000256" key="11">
    <source>
        <dbReference type="ARBA" id="ARBA00022917"/>
    </source>
</evidence>
<keyword evidence="11" id="KW-0648">Protein biosynthesis</keyword>
<feature type="non-terminal residue" evidence="15">
    <location>
        <position position="1"/>
    </location>
</feature>
<keyword evidence="7" id="KW-0479">Metal-binding</keyword>
<name>A0A060Z925_ONCMY</name>